<evidence type="ECO:0000313" key="1">
    <source>
        <dbReference type="EMBL" id="CAF0708792.1"/>
    </source>
</evidence>
<sequence>MGRKNGSCQRLVNVASLEKRTSGFVSITDLAENVLLMNALDESRFKEHTLEARQYSGVEAMVEKEDDGKELRQELEA</sequence>
<gene>
    <name evidence="1" type="ORF">OXX778_LOCUS678</name>
</gene>
<evidence type="ECO:0000313" key="2">
    <source>
        <dbReference type="Proteomes" id="UP000663879"/>
    </source>
</evidence>
<organism evidence="1 2">
    <name type="scientific">Brachionus calyciflorus</name>
    <dbReference type="NCBI Taxonomy" id="104777"/>
    <lineage>
        <taxon>Eukaryota</taxon>
        <taxon>Metazoa</taxon>
        <taxon>Spiralia</taxon>
        <taxon>Gnathifera</taxon>
        <taxon>Rotifera</taxon>
        <taxon>Eurotatoria</taxon>
        <taxon>Monogononta</taxon>
        <taxon>Pseudotrocha</taxon>
        <taxon>Ploima</taxon>
        <taxon>Brachionidae</taxon>
        <taxon>Brachionus</taxon>
    </lineage>
</organism>
<comment type="caution">
    <text evidence="1">The sequence shown here is derived from an EMBL/GenBank/DDBJ whole genome shotgun (WGS) entry which is preliminary data.</text>
</comment>
<accession>A0A813M2V2</accession>
<reference evidence="1" key="1">
    <citation type="submission" date="2021-02" db="EMBL/GenBank/DDBJ databases">
        <authorList>
            <person name="Nowell W R."/>
        </authorList>
    </citation>
    <scope>NUCLEOTIDE SEQUENCE</scope>
    <source>
        <strain evidence="1">Ploen Becks lab</strain>
    </source>
</reference>
<dbReference type="EMBL" id="CAJNOC010000036">
    <property type="protein sequence ID" value="CAF0708792.1"/>
    <property type="molecule type" value="Genomic_DNA"/>
</dbReference>
<dbReference type="AlphaFoldDB" id="A0A813M2V2"/>
<proteinExistence type="predicted"/>
<protein>
    <submittedName>
        <fullName evidence="1">Uncharacterized protein</fullName>
    </submittedName>
</protein>
<name>A0A813M2V2_9BILA</name>
<dbReference type="Proteomes" id="UP000663879">
    <property type="component" value="Unassembled WGS sequence"/>
</dbReference>
<keyword evidence="2" id="KW-1185">Reference proteome</keyword>